<gene>
    <name evidence="1" type="ORF">F0170_08410</name>
</gene>
<protein>
    <submittedName>
        <fullName evidence="1">DUF262 domain-containing protein</fullName>
    </submittedName>
</protein>
<dbReference type="Proteomes" id="UP000325438">
    <property type="component" value="Unassembled WGS sequence"/>
</dbReference>
<dbReference type="RefSeq" id="WP_152749105.1">
    <property type="nucleotide sequence ID" value="NZ_VUBA01000045.1"/>
</dbReference>
<sequence length="389" mass="44493">MKIASHLYDARIEASNVLVEMSISEYENLIKNVLRNNIFQRKRVRSSKTVYALLKHDLMRECVIPPVVLALTSGAEEYNKDTEENLISQIQENSDHLVILDGLQRTHTILDLLDELRSSNDEAGINKLENARLRVEIYIGLNRLGILYRMLTLNTGQTPMSLRQQIEILYLDYLGTSIEGVELVREADGKAANKPDQYNFKDVIEGFNAYLDRDELPIDKADILENINSLEKLSKENQSSELFEKYLKALNLFTLKAVRLCGSAELKEEYLEKNSSPFGKSAIQIFKKPQAMSGFGAAVGKLIDFEIISDIDEVIEIIDELEVEDAEEFLEEINNSLDWLKNNTSKIGNAQRTFFSFYFRDIFNKDTDSFKNLTEAAKSALRKYQSQNM</sequence>
<name>A0A5N7JRI5_9PSED</name>
<evidence type="ECO:0000313" key="1">
    <source>
        <dbReference type="EMBL" id="MPQ84000.1"/>
    </source>
</evidence>
<comment type="caution">
    <text evidence="1">The sequence shown here is derived from an EMBL/GenBank/DDBJ whole genome shotgun (WGS) entry which is preliminary data.</text>
</comment>
<dbReference type="EMBL" id="VUBA01000045">
    <property type="protein sequence ID" value="MPQ84000.1"/>
    <property type="molecule type" value="Genomic_DNA"/>
</dbReference>
<dbReference type="AlphaFoldDB" id="A0A5N7JRI5"/>
<organism evidence="1 2">
    <name type="scientific">Pseudomonas kitaguniensis</name>
    <dbReference type="NCBI Taxonomy" id="2607908"/>
    <lineage>
        <taxon>Bacteria</taxon>
        <taxon>Pseudomonadati</taxon>
        <taxon>Pseudomonadota</taxon>
        <taxon>Gammaproteobacteria</taxon>
        <taxon>Pseudomonadales</taxon>
        <taxon>Pseudomonadaceae</taxon>
        <taxon>Pseudomonas</taxon>
    </lineage>
</organism>
<accession>A0A5N7JRI5</accession>
<reference evidence="1 2" key="1">
    <citation type="submission" date="2019-09" db="EMBL/GenBank/DDBJ databases">
        <title>The draft genomes of Allium pathogen Pseudomonas sp.</title>
        <authorList>
            <person name="Fujikawa T."/>
            <person name="Sawada H."/>
        </authorList>
    </citation>
    <scope>NUCLEOTIDE SEQUENCE [LARGE SCALE GENOMIC DNA]</scope>
    <source>
        <strain evidence="1 2">MAFF 730085</strain>
    </source>
</reference>
<proteinExistence type="predicted"/>
<evidence type="ECO:0000313" key="2">
    <source>
        <dbReference type="Proteomes" id="UP000325438"/>
    </source>
</evidence>